<feature type="transmembrane region" description="Helical" evidence="1">
    <location>
        <begin position="46"/>
        <end position="65"/>
    </location>
</feature>
<organism evidence="2 3">
    <name type="scientific">Cladonia borealis</name>
    <dbReference type="NCBI Taxonomy" id="184061"/>
    <lineage>
        <taxon>Eukaryota</taxon>
        <taxon>Fungi</taxon>
        <taxon>Dikarya</taxon>
        <taxon>Ascomycota</taxon>
        <taxon>Pezizomycotina</taxon>
        <taxon>Lecanoromycetes</taxon>
        <taxon>OSLEUM clade</taxon>
        <taxon>Lecanoromycetidae</taxon>
        <taxon>Lecanorales</taxon>
        <taxon>Lecanorineae</taxon>
        <taxon>Cladoniaceae</taxon>
        <taxon>Cladonia</taxon>
    </lineage>
</organism>
<evidence type="ECO:0000256" key="1">
    <source>
        <dbReference type="SAM" id="Phobius"/>
    </source>
</evidence>
<evidence type="ECO:0000313" key="2">
    <source>
        <dbReference type="EMBL" id="KAK0514350.1"/>
    </source>
</evidence>
<name>A0AA39V940_9LECA</name>
<keyword evidence="1" id="KW-1133">Transmembrane helix</keyword>
<comment type="caution">
    <text evidence="2">The sequence shown here is derived from an EMBL/GenBank/DDBJ whole genome shotgun (WGS) entry which is preliminary data.</text>
</comment>
<feature type="transmembrane region" description="Helical" evidence="1">
    <location>
        <begin position="85"/>
        <end position="107"/>
    </location>
</feature>
<dbReference type="EMBL" id="JAFEKC020000005">
    <property type="protein sequence ID" value="KAK0514350.1"/>
    <property type="molecule type" value="Genomic_DNA"/>
</dbReference>
<accession>A0AA39V940</accession>
<sequence length="124" mass="13287">MSADTADLQLISSLAPALLKTLLVGQTPLLPRNPAKICRPPTQVPVILGVGITFDVLAVLCFSIHVYTKPALSKNVKWDDLTCYLGYICSIVYLVGVAMGCINGAAIRHISDVYLDKTLAKSSL</sequence>
<dbReference type="Proteomes" id="UP001166286">
    <property type="component" value="Unassembled WGS sequence"/>
</dbReference>
<keyword evidence="3" id="KW-1185">Reference proteome</keyword>
<keyword evidence="1" id="KW-0812">Transmembrane</keyword>
<evidence type="ECO:0000313" key="3">
    <source>
        <dbReference type="Proteomes" id="UP001166286"/>
    </source>
</evidence>
<dbReference type="AlphaFoldDB" id="A0AA39V940"/>
<reference evidence="2" key="1">
    <citation type="submission" date="2023-03" db="EMBL/GenBank/DDBJ databases">
        <title>Complete genome of Cladonia borealis.</title>
        <authorList>
            <person name="Park H."/>
        </authorList>
    </citation>
    <scope>NUCLEOTIDE SEQUENCE</scope>
    <source>
        <strain evidence="2">ANT050790</strain>
    </source>
</reference>
<protein>
    <submittedName>
        <fullName evidence="2">Uncharacterized protein</fullName>
    </submittedName>
</protein>
<proteinExistence type="predicted"/>
<gene>
    <name evidence="2" type="ORF">JMJ35_002967</name>
</gene>
<keyword evidence="1" id="KW-0472">Membrane</keyword>